<dbReference type="InterPro" id="IPR036868">
    <property type="entry name" value="TusA-like_sf"/>
</dbReference>
<comment type="similarity">
    <text evidence="1">Belongs to the sulfur carrier protein TusA family.</text>
</comment>
<name>A0A2R5EP84_9BACL</name>
<dbReference type="Pfam" id="PF01206">
    <property type="entry name" value="TusA"/>
    <property type="match status" value="1"/>
</dbReference>
<dbReference type="CDD" id="cd00291">
    <property type="entry name" value="SirA_YedF_YeeD"/>
    <property type="match status" value="1"/>
</dbReference>
<keyword evidence="4" id="KW-1185">Reference proteome</keyword>
<sequence length="192" mass="21484">MTTTLKVNRTIECEGLACPLPVVKTKKAMEELNTGEVLEVKATDKGSVADLQSWSKRTGHQYIGLKEEGGVFRHYIRKADPTETKEDVKFQHTTSLEEIRNKLAAGEKLNILDVREPAEYAFGRIPGALSIPAGELESRYQELDPDKEYHVICRTGSRSDMTCRTLADKGFSKLKNVIPGMAEWDGDLEKDI</sequence>
<dbReference type="SUPFAM" id="SSF52821">
    <property type="entry name" value="Rhodanese/Cell cycle control phosphatase"/>
    <property type="match status" value="1"/>
</dbReference>
<dbReference type="AlphaFoldDB" id="A0A2R5EP84"/>
<comment type="caution">
    <text evidence="3">The sequence shown here is derived from an EMBL/GenBank/DDBJ whole genome shotgun (WGS) entry which is preliminary data.</text>
</comment>
<dbReference type="PROSITE" id="PS01148">
    <property type="entry name" value="UPF0033"/>
    <property type="match status" value="1"/>
</dbReference>
<protein>
    <recommendedName>
        <fullName evidence="2">Rhodanese domain-containing protein</fullName>
    </recommendedName>
</protein>
<gene>
    <name evidence="3" type="ORF">PAT3040_02020</name>
</gene>
<dbReference type="Gene3D" id="3.40.250.10">
    <property type="entry name" value="Rhodanese-like domain"/>
    <property type="match status" value="1"/>
</dbReference>
<proteinExistence type="inferred from homology"/>
<dbReference type="RefSeq" id="WP_108992517.1">
    <property type="nucleotide sequence ID" value="NZ_BDQX01000098.1"/>
</dbReference>
<dbReference type="InterPro" id="IPR001763">
    <property type="entry name" value="Rhodanese-like_dom"/>
</dbReference>
<organism evidence="3 4">
    <name type="scientific">Paenibacillus agaridevorans</name>
    <dbReference type="NCBI Taxonomy" id="171404"/>
    <lineage>
        <taxon>Bacteria</taxon>
        <taxon>Bacillati</taxon>
        <taxon>Bacillota</taxon>
        <taxon>Bacilli</taxon>
        <taxon>Bacillales</taxon>
        <taxon>Paenibacillaceae</taxon>
        <taxon>Paenibacillus</taxon>
    </lineage>
</organism>
<dbReference type="CDD" id="cd00158">
    <property type="entry name" value="RHOD"/>
    <property type="match status" value="1"/>
</dbReference>
<evidence type="ECO:0000259" key="2">
    <source>
        <dbReference type="PROSITE" id="PS50206"/>
    </source>
</evidence>
<evidence type="ECO:0000313" key="4">
    <source>
        <dbReference type="Proteomes" id="UP000245202"/>
    </source>
</evidence>
<dbReference type="Pfam" id="PF00581">
    <property type="entry name" value="Rhodanese"/>
    <property type="match status" value="1"/>
</dbReference>
<dbReference type="PANTHER" id="PTHR33279">
    <property type="entry name" value="SULFUR CARRIER PROTEIN YEDF-RELATED"/>
    <property type="match status" value="1"/>
</dbReference>
<evidence type="ECO:0000313" key="3">
    <source>
        <dbReference type="EMBL" id="GBG07469.1"/>
    </source>
</evidence>
<reference evidence="3 4" key="1">
    <citation type="submission" date="2017-08" db="EMBL/GenBank/DDBJ databases">
        <title>Substantial Increase in Enzyme Production by Combined Drug-Resistance Mutations in Paenibacillus agaridevorans.</title>
        <authorList>
            <person name="Tanaka Y."/>
            <person name="Funane K."/>
            <person name="Hosaka T."/>
            <person name="Shiwa Y."/>
            <person name="Fujita N."/>
            <person name="Miyazaki T."/>
            <person name="Yoshikawa H."/>
            <person name="Murakami K."/>
            <person name="Kasahara K."/>
            <person name="Inaoka T."/>
            <person name="Hiraga Y."/>
            <person name="Ochi K."/>
        </authorList>
    </citation>
    <scope>NUCLEOTIDE SEQUENCE [LARGE SCALE GENOMIC DNA]</scope>
    <source>
        <strain evidence="3 4">T-3040</strain>
    </source>
</reference>
<accession>A0A2R5EP84</accession>
<dbReference type="PANTHER" id="PTHR33279:SF6">
    <property type="entry name" value="SULFUR CARRIER PROTEIN YEDF-RELATED"/>
    <property type="match status" value="1"/>
</dbReference>
<dbReference type="SMART" id="SM00450">
    <property type="entry name" value="RHOD"/>
    <property type="match status" value="1"/>
</dbReference>
<feature type="domain" description="Rhodanese" evidence="2">
    <location>
        <begin position="105"/>
        <end position="190"/>
    </location>
</feature>
<dbReference type="Proteomes" id="UP000245202">
    <property type="component" value="Unassembled WGS sequence"/>
</dbReference>
<dbReference type="PROSITE" id="PS50206">
    <property type="entry name" value="RHODANESE_3"/>
    <property type="match status" value="1"/>
</dbReference>
<dbReference type="EMBL" id="BDQX01000098">
    <property type="protein sequence ID" value="GBG07469.1"/>
    <property type="molecule type" value="Genomic_DNA"/>
</dbReference>
<dbReference type="Gene3D" id="3.30.110.40">
    <property type="entry name" value="TusA-like domain"/>
    <property type="match status" value="1"/>
</dbReference>
<dbReference type="SUPFAM" id="SSF64307">
    <property type="entry name" value="SirA-like"/>
    <property type="match status" value="1"/>
</dbReference>
<evidence type="ECO:0000256" key="1">
    <source>
        <dbReference type="ARBA" id="ARBA00008984"/>
    </source>
</evidence>
<dbReference type="InterPro" id="IPR001455">
    <property type="entry name" value="TusA-like"/>
</dbReference>
<dbReference type="InterPro" id="IPR036873">
    <property type="entry name" value="Rhodanese-like_dom_sf"/>
</dbReference>